<dbReference type="OrthoDB" id="9945328at2759"/>
<keyword evidence="2" id="KW-1133">Transmembrane helix</keyword>
<evidence type="ECO:0008006" key="6">
    <source>
        <dbReference type="Google" id="ProtNLM"/>
    </source>
</evidence>
<sequence length="283" mass="31163">MKVILLVCVWILSAVSVVVKFQPEVPLTSDLLIVRTATTITLSKPLCVFTNGTMVDVFGVQANVSPLPEKIGSVIRSYQQTEGGATGPYRAANFTIPICTSLPFMASTDPARIQAEIDKYLFRVGNDVQCLNEVNNPPENCNAPLKANATYRFKYAVRNKSTNVIETETNWSEPISLLRVFEPTGLNASPGGRTGGMVVITTILSILLFLLLCAFAIILTYKFWGTKELATLEQQPVPRSYTTHVRNQDYSESIYSKASKPHPPQPTDQQRYQSTIAPAQASE</sequence>
<proteinExistence type="predicted"/>
<protein>
    <recommendedName>
        <fullName evidence="6">Uroplakin 3A</fullName>
    </recommendedName>
</protein>
<evidence type="ECO:0000256" key="3">
    <source>
        <dbReference type="SAM" id="SignalP"/>
    </source>
</evidence>
<keyword evidence="3" id="KW-0732">Signal</keyword>
<feature type="chain" id="PRO_5019019578" description="Uroplakin 3A" evidence="3">
    <location>
        <begin position="21"/>
        <end position="283"/>
    </location>
</feature>
<dbReference type="Proteomes" id="UP000287033">
    <property type="component" value="Unassembled WGS sequence"/>
</dbReference>
<dbReference type="PANTHER" id="PTHR15446:SF17">
    <property type="entry name" value="UROPLAKIN-3A"/>
    <property type="match status" value="1"/>
</dbReference>
<dbReference type="GO" id="GO:0015840">
    <property type="term" value="P:urea transport"/>
    <property type="evidence" value="ECO:0007669"/>
    <property type="project" value="TreeGrafter"/>
</dbReference>
<dbReference type="AlphaFoldDB" id="A0A401SEI5"/>
<dbReference type="OMA" id="YRFKYAV"/>
<feature type="transmembrane region" description="Helical" evidence="2">
    <location>
        <begin position="197"/>
        <end position="219"/>
    </location>
</feature>
<name>A0A401SEI5_CHIPU</name>
<dbReference type="GO" id="GO:0005886">
    <property type="term" value="C:plasma membrane"/>
    <property type="evidence" value="ECO:0007669"/>
    <property type="project" value="TreeGrafter"/>
</dbReference>
<gene>
    <name evidence="4" type="ORF">chiPu_0007276</name>
</gene>
<feature type="signal peptide" evidence="3">
    <location>
        <begin position="1"/>
        <end position="20"/>
    </location>
</feature>
<feature type="region of interest" description="Disordered" evidence="1">
    <location>
        <begin position="252"/>
        <end position="283"/>
    </location>
</feature>
<feature type="compositionally biased region" description="Polar residues" evidence="1">
    <location>
        <begin position="267"/>
        <end position="283"/>
    </location>
</feature>
<comment type="caution">
    <text evidence="4">The sequence shown here is derived from an EMBL/GenBank/DDBJ whole genome shotgun (WGS) entry which is preliminary data.</text>
</comment>
<keyword evidence="5" id="KW-1185">Reference proteome</keyword>
<reference evidence="4 5" key="1">
    <citation type="journal article" date="2018" name="Nat. Ecol. Evol.">
        <title>Shark genomes provide insights into elasmobranch evolution and the origin of vertebrates.</title>
        <authorList>
            <person name="Hara Y"/>
            <person name="Yamaguchi K"/>
            <person name="Onimaru K"/>
            <person name="Kadota M"/>
            <person name="Koyanagi M"/>
            <person name="Keeley SD"/>
            <person name="Tatsumi K"/>
            <person name="Tanaka K"/>
            <person name="Motone F"/>
            <person name="Kageyama Y"/>
            <person name="Nozu R"/>
            <person name="Adachi N"/>
            <person name="Nishimura O"/>
            <person name="Nakagawa R"/>
            <person name="Tanegashima C"/>
            <person name="Kiyatake I"/>
            <person name="Matsumoto R"/>
            <person name="Murakumo K"/>
            <person name="Nishida K"/>
            <person name="Terakita A"/>
            <person name="Kuratani S"/>
            <person name="Sato K"/>
            <person name="Hyodo S Kuraku.S."/>
        </authorList>
    </citation>
    <scope>NUCLEOTIDE SEQUENCE [LARGE SCALE GENOMIC DNA]</scope>
</reference>
<dbReference type="InterPro" id="IPR009952">
    <property type="entry name" value="Uroplakin-2"/>
</dbReference>
<dbReference type="STRING" id="137246.A0A401SEI5"/>
<dbReference type="InterPro" id="IPR024831">
    <property type="entry name" value="Uroplakin-3"/>
</dbReference>
<dbReference type="EMBL" id="BEZZ01000222">
    <property type="protein sequence ID" value="GCC28842.1"/>
    <property type="molecule type" value="Genomic_DNA"/>
</dbReference>
<evidence type="ECO:0000313" key="4">
    <source>
        <dbReference type="EMBL" id="GCC28842.1"/>
    </source>
</evidence>
<accession>A0A401SEI5</accession>
<dbReference type="Pfam" id="PF07353">
    <property type="entry name" value="Uroplakin_II"/>
    <property type="match status" value="1"/>
</dbReference>
<evidence type="ECO:0000313" key="5">
    <source>
        <dbReference type="Proteomes" id="UP000287033"/>
    </source>
</evidence>
<keyword evidence="2" id="KW-0472">Membrane</keyword>
<organism evidence="4 5">
    <name type="scientific">Chiloscyllium punctatum</name>
    <name type="common">Brownbanded bambooshark</name>
    <name type="synonym">Hemiscyllium punctatum</name>
    <dbReference type="NCBI Taxonomy" id="137246"/>
    <lineage>
        <taxon>Eukaryota</taxon>
        <taxon>Metazoa</taxon>
        <taxon>Chordata</taxon>
        <taxon>Craniata</taxon>
        <taxon>Vertebrata</taxon>
        <taxon>Chondrichthyes</taxon>
        <taxon>Elasmobranchii</taxon>
        <taxon>Galeomorphii</taxon>
        <taxon>Galeoidea</taxon>
        <taxon>Orectolobiformes</taxon>
        <taxon>Hemiscylliidae</taxon>
        <taxon>Chiloscyllium</taxon>
    </lineage>
</organism>
<evidence type="ECO:0000256" key="2">
    <source>
        <dbReference type="SAM" id="Phobius"/>
    </source>
</evidence>
<dbReference type="GO" id="GO:0006833">
    <property type="term" value="P:water transport"/>
    <property type="evidence" value="ECO:0007669"/>
    <property type="project" value="TreeGrafter"/>
</dbReference>
<dbReference type="PANTHER" id="PTHR15446">
    <property type="entry name" value="UROPLAKIN III"/>
    <property type="match status" value="1"/>
</dbReference>
<evidence type="ECO:0000256" key="1">
    <source>
        <dbReference type="SAM" id="MobiDB-lite"/>
    </source>
</evidence>
<keyword evidence="2" id="KW-0812">Transmembrane</keyword>